<dbReference type="OMA" id="HHAENVQ"/>
<dbReference type="PROSITE" id="PS00414">
    <property type="entry name" value="PROFILIN"/>
    <property type="match status" value="1"/>
</dbReference>
<comment type="subcellular location">
    <subcellularLocation>
        <location evidence="1">Cytoplasm</location>
        <location evidence="1">Cytoskeleton</location>
    </subcellularLocation>
</comment>
<dbReference type="eggNOG" id="KOG1755">
    <property type="taxonomic scope" value="Eukaryota"/>
</dbReference>
<evidence type="ECO:0000313" key="8">
    <source>
        <dbReference type="Proteomes" id="UP000001357"/>
    </source>
</evidence>
<dbReference type="Pfam" id="PF00235">
    <property type="entry name" value="Profilin"/>
    <property type="match status" value="1"/>
</dbReference>
<dbReference type="FunCoup" id="A9UR87">
    <property type="interactions" value="189"/>
</dbReference>
<accession>A9UR87</accession>
<dbReference type="CDD" id="cd00148">
    <property type="entry name" value="PROF"/>
    <property type="match status" value="1"/>
</dbReference>
<keyword evidence="3" id="KW-0963">Cytoplasm</keyword>
<dbReference type="STRING" id="81824.A9UR87"/>
<keyword evidence="5" id="KW-0206">Cytoskeleton</keyword>
<dbReference type="PRINTS" id="PR01640">
    <property type="entry name" value="PROFILINPLNT"/>
</dbReference>
<dbReference type="PANTHER" id="PTHR11604:SF0">
    <property type="entry name" value="PROFILIN"/>
    <property type="match status" value="1"/>
</dbReference>
<dbReference type="PRINTS" id="PR00392">
    <property type="entry name" value="PROFILIN"/>
</dbReference>
<comment type="similarity">
    <text evidence="2 6">Belongs to the profilin family.</text>
</comment>
<dbReference type="SUPFAM" id="SSF55770">
    <property type="entry name" value="Profilin (actin-binding protein)"/>
    <property type="match status" value="1"/>
</dbReference>
<gene>
    <name evidence="7" type="ORF">MONBRDRAFT_35996</name>
</gene>
<dbReference type="RefSeq" id="XP_001743167.1">
    <property type="nucleotide sequence ID" value="XM_001743115.1"/>
</dbReference>
<dbReference type="InterPro" id="IPR048278">
    <property type="entry name" value="PFN"/>
</dbReference>
<organism evidence="7 8">
    <name type="scientific">Monosiga brevicollis</name>
    <name type="common">Choanoflagellate</name>
    <dbReference type="NCBI Taxonomy" id="81824"/>
    <lineage>
        <taxon>Eukaryota</taxon>
        <taxon>Choanoflagellata</taxon>
        <taxon>Craspedida</taxon>
        <taxon>Salpingoecidae</taxon>
        <taxon>Monosiga</taxon>
    </lineage>
</organism>
<dbReference type="GO" id="GO:0005938">
    <property type="term" value="C:cell cortex"/>
    <property type="evidence" value="ECO:0000318"/>
    <property type="project" value="GO_Central"/>
</dbReference>
<evidence type="ECO:0000256" key="3">
    <source>
        <dbReference type="ARBA" id="ARBA00022490"/>
    </source>
</evidence>
<dbReference type="InParanoid" id="A9UR87"/>
<evidence type="ECO:0000256" key="1">
    <source>
        <dbReference type="ARBA" id="ARBA00004245"/>
    </source>
</evidence>
<protein>
    <recommendedName>
        <fullName evidence="6">Profilin</fullName>
    </recommendedName>
</protein>
<dbReference type="Gene3D" id="3.30.450.30">
    <property type="entry name" value="Dynein light chain 2a, cytoplasmic"/>
    <property type="match status" value="1"/>
</dbReference>
<keyword evidence="8" id="KW-1185">Reference proteome</keyword>
<dbReference type="AlphaFoldDB" id="A9UR87"/>
<dbReference type="SMART" id="SM00392">
    <property type="entry name" value="PROF"/>
    <property type="match status" value="1"/>
</dbReference>
<dbReference type="InterPro" id="IPR036140">
    <property type="entry name" value="PFN_sf"/>
</dbReference>
<evidence type="ECO:0000313" key="7">
    <source>
        <dbReference type="EMBL" id="EDQ91881.1"/>
    </source>
</evidence>
<dbReference type="EMBL" id="CH991544">
    <property type="protein sequence ID" value="EDQ91881.1"/>
    <property type="molecule type" value="Genomic_DNA"/>
</dbReference>
<reference evidence="7 8" key="1">
    <citation type="journal article" date="2008" name="Nature">
        <title>The genome of the choanoflagellate Monosiga brevicollis and the origin of metazoans.</title>
        <authorList>
            <consortium name="JGI Sequencing"/>
            <person name="King N."/>
            <person name="Westbrook M.J."/>
            <person name="Young S.L."/>
            <person name="Kuo A."/>
            <person name="Abedin M."/>
            <person name="Chapman J."/>
            <person name="Fairclough S."/>
            <person name="Hellsten U."/>
            <person name="Isogai Y."/>
            <person name="Letunic I."/>
            <person name="Marr M."/>
            <person name="Pincus D."/>
            <person name="Putnam N."/>
            <person name="Rokas A."/>
            <person name="Wright K.J."/>
            <person name="Zuzow R."/>
            <person name="Dirks W."/>
            <person name="Good M."/>
            <person name="Goodstein D."/>
            <person name="Lemons D."/>
            <person name="Li W."/>
            <person name="Lyons J.B."/>
            <person name="Morris A."/>
            <person name="Nichols S."/>
            <person name="Richter D.J."/>
            <person name="Salamov A."/>
            <person name="Bork P."/>
            <person name="Lim W.A."/>
            <person name="Manning G."/>
            <person name="Miller W.T."/>
            <person name="McGinnis W."/>
            <person name="Shapiro H."/>
            <person name="Tjian R."/>
            <person name="Grigoriev I.V."/>
            <person name="Rokhsar D."/>
        </authorList>
    </citation>
    <scope>NUCLEOTIDE SEQUENCE [LARGE SCALE GENOMIC DNA]</scope>
    <source>
        <strain evidence="8">MX1 / ATCC 50154</strain>
    </source>
</reference>
<name>A9UR87_MONBE</name>
<keyword evidence="4 6" id="KW-0009">Actin-binding</keyword>
<sequence length="128" mass="13278">MSWQTYIDQSLLGSGHVSKAAIHGHDGNPWATSAGFNVTQEEAVAAFRGIADPGPLTMSGIKLGGQKYMFLRNNDGRSVYGRKGGDAGCVVVKTGKAIVIGIYEGGLQAGACANVVESLGDYLINAGF</sequence>
<dbReference type="KEGG" id="mbr:MONBRDRAFT_35996"/>
<proteinExistence type="inferred from homology"/>
<evidence type="ECO:0000256" key="5">
    <source>
        <dbReference type="ARBA" id="ARBA00023212"/>
    </source>
</evidence>
<dbReference type="PANTHER" id="PTHR11604">
    <property type="entry name" value="PROFILIN"/>
    <property type="match status" value="1"/>
</dbReference>
<evidence type="ECO:0000256" key="2">
    <source>
        <dbReference type="ARBA" id="ARBA00010058"/>
    </source>
</evidence>
<dbReference type="InterPro" id="IPR027310">
    <property type="entry name" value="Profilin_CS"/>
</dbReference>
<dbReference type="GO" id="GO:0005856">
    <property type="term" value="C:cytoskeleton"/>
    <property type="evidence" value="ECO:0007669"/>
    <property type="project" value="UniProtKB-SubCell"/>
</dbReference>
<evidence type="ECO:0000256" key="4">
    <source>
        <dbReference type="ARBA" id="ARBA00023203"/>
    </source>
</evidence>
<dbReference type="GO" id="GO:0003785">
    <property type="term" value="F:actin monomer binding"/>
    <property type="evidence" value="ECO:0000318"/>
    <property type="project" value="GO_Central"/>
</dbReference>
<evidence type="ECO:0000256" key="6">
    <source>
        <dbReference type="RuleBase" id="RU003909"/>
    </source>
</evidence>
<dbReference type="FunFam" id="3.30.450.30:FF:000001">
    <property type="entry name" value="Profilin"/>
    <property type="match status" value="1"/>
</dbReference>
<dbReference type="GeneID" id="5888456"/>
<dbReference type="Proteomes" id="UP000001357">
    <property type="component" value="Unassembled WGS sequence"/>
</dbReference>
<dbReference type="InterPro" id="IPR005455">
    <property type="entry name" value="PFN_euk"/>
</dbReference>